<dbReference type="Pfam" id="PF14559">
    <property type="entry name" value="TPR_19"/>
    <property type="match status" value="1"/>
</dbReference>
<gene>
    <name evidence="6" type="ORF">LXT12_11580</name>
</gene>
<comment type="caution">
    <text evidence="6">The sequence shown here is derived from an EMBL/GenBank/DDBJ whole genome shotgun (WGS) entry which is preliminary data.</text>
</comment>
<feature type="signal peptide" evidence="5">
    <location>
        <begin position="1"/>
        <end position="32"/>
    </location>
</feature>
<evidence type="ECO:0000256" key="1">
    <source>
        <dbReference type="ARBA" id="ARBA00022737"/>
    </source>
</evidence>
<feature type="chain" id="PRO_5047213839" evidence="5">
    <location>
        <begin position="33"/>
        <end position="590"/>
    </location>
</feature>
<dbReference type="InterPro" id="IPR019734">
    <property type="entry name" value="TPR_rpt"/>
</dbReference>
<keyword evidence="2 3" id="KW-0802">TPR repeat</keyword>
<feature type="region of interest" description="Disordered" evidence="4">
    <location>
        <begin position="569"/>
        <end position="590"/>
    </location>
</feature>
<dbReference type="SUPFAM" id="SSF48452">
    <property type="entry name" value="TPR-like"/>
    <property type="match status" value="3"/>
</dbReference>
<dbReference type="SMART" id="SM00028">
    <property type="entry name" value="TPR"/>
    <property type="match status" value="5"/>
</dbReference>
<dbReference type="PANTHER" id="PTHR45586:SF1">
    <property type="entry name" value="LIPOPOLYSACCHARIDE ASSEMBLY PROTEIN B"/>
    <property type="match status" value="1"/>
</dbReference>
<reference evidence="6 7" key="1">
    <citation type="submission" date="2021-12" db="EMBL/GenBank/DDBJ databases">
        <title>Genome seq of p7.</title>
        <authorList>
            <person name="Seo T."/>
        </authorList>
    </citation>
    <scope>NUCLEOTIDE SEQUENCE [LARGE SCALE GENOMIC DNA]</scope>
    <source>
        <strain evidence="6 7">P7</strain>
    </source>
</reference>
<proteinExistence type="predicted"/>
<dbReference type="RefSeq" id="WP_233392169.1">
    <property type="nucleotide sequence ID" value="NZ_JAJTWT010000004.1"/>
</dbReference>
<dbReference type="PANTHER" id="PTHR45586">
    <property type="entry name" value="TPR REPEAT-CONTAINING PROTEIN PA4667"/>
    <property type="match status" value="1"/>
</dbReference>
<evidence type="ECO:0000313" key="7">
    <source>
        <dbReference type="Proteomes" id="UP001201463"/>
    </source>
</evidence>
<dbReference type="InterPro" id="IPR051012">
    <property type="entry name" value="CellSynth/LPSAsmb/PSIAsmb"/>
</dbReference>
<evidence type="ECO:0000313" key="6">
    <source>
        <dbReference type="EMBL" id="MCE4537889.1"/>
    </source>
</evidence>
<feature type="compositionally biased region" description="Basic and acidic residues" evidence="4">
    <location>
        <begin position="569"/>
        <end position="584"/>
    </location>
</feature>
<keyword evidence="7" id="KW-1185">Reference proteome</keyword>
<keyword evidence="1" id="KW-0677">Repeat</keyword>
<dbReference type="Pfam" id="PF13181">
    <property type="entry name" value="TPR_8"/>
    <property type="match status" value="1"/>
</dbReference>
<feature type="repeat" description="TPR" evidence="3">
    <location>
        <begin position="543"/>
        <end position="576"/>
    </location>
</feature>
<dbReference type="EMBL" id="JAJTWT010000004">
    <property type="protein sequence ID" value="MCE4537889.1"/>
    <property type="molecule type" value="Genomic_DNA"/>
</dbReference>
<protein>
    <submittedName>
        <fullName evidence="6">Tetratricopeptide repeat protein</fullName>
    </submittedName>
</protein>
<evidence type="ECO:0000256" key="3">
    <source>
        <dbReference type="PROSITE-ProRule" id="PRU00339"/>
    </source>
</evidence>
<sequence>MPLTHRHAHRRARAAGRVIAAAALLAALQVRADEAAPAAPPAEPPTHSAMDAPLFYQLLIGEIELGNGQAGVAFQVLLDAARRTSDEELFKRVVNIALQARAGDQALMAARAWAETLPNSVDAHQSVVQLLALMNKPAEVPQPLTALLRIAPEVQRPGLIAALPRLFQRSPDPKSVLAALGPVLQAQTGALKPAALYAEARLSINAGENARALALTRELAAALPDGDDAMQLAVDLLPAEPQAEGLITERLKFRPDQHALRQAYARALVQAQRPVDAAREFRILTTATPDNPAPWLALGALELDLKHTTAAESALRESLKRFDTPAAGTETEIRARADGRQQAWLMLSQAAEQRGDLKAAEAALKKVDGNGLDVRYRRASLMARQGKLADARKLLQPAADASDADARTALLAEAQLLREQHDYAAAFGVLKTATERFSGDTDLIYEQAMMAEKLGQYDDMEALLRKVIEIKPDYHHAYNALGYSFADRNVRLPEAKQLIERALKLAPGEPVIVDSLGWVEFRLGNLPEAAKLLRQAHAGRPDAEIAAHLGEVLWASGQQDEARRVLAEAAQREPDNEALRETLGRLKVKP</sequence>
<organism evidence="6 7">
    <name type="scientific">Pelomonas caseinilytica</name>
    <dbReference type="NCBI Taxonomy" id="2906763"/>
    <lineage>
        <taxon>Bacteria</taxon>
        <taxon>Pseudomonadati</taxon>
        <taxon>Pseudomonadota</taxon>
        <taxon>Betaproteobacteria</taxon>
        <taxon>Burkholderiales</taxon>
        <taxon>Sphaerotilaceae</taxon>
        <taxon>Roseateles</taxon>
    </lineage>
</organism>
<dbReference type="Pfam" id="PF13432">
    <property type="entry name" value="TPR_16"/>
    <property type="match status" value="3"/>
</dbReference>
<evidence type="ECO:0000256" key="4">
    <source>
        <dbReference type="SAM" id="MobiDB-lite"/>
    </source>
</evidence>
<name>A0ABS8XAD7_9BURK</name>
<dbReference type="Proteomes" id="UP001201463">
    <property type="component" value="Unassembled WGS sequence"/>
</dbReference>
<dbReference type="PROSITE" id="PS50005">
    <property type="entry name" value="TPR"/>
    <property type="match status" value="1"/>
</dbReference>
<evidence type="ECO:0000256" key="5">
    <source>
        <dbReference type="SAM" id="SignalP"/>
    </source>
</evidence>
<accession>A0ABS8XAD7</accession>
<dbReference type="InterPro" id="IPR011990">
    <property type="entry name" value="TPR-like_helical_dom_sf"/>
</dbReference>
<dbReference type="Gene3D" id="1.25.40.10">
    <property type="entry name" value="Tetratricopeptide repeat domain"/>
    <property type="match status" value="3"/>
</dbReference>
<keyword evidence="5" id="KW-0732">Signal</keyword>
<evidence type="ECO:0000256" key="2">
    <source>
        <dbReference type="ARBA" id="ARBA00022803"/>
    </source>
</evidence>